<evidence type="ECO:0000256" key="11">
    <source>
        <dbReference type="PIRSR" id="PIRSR600760-2"/>
    </source>
</evidence>
<comment type="caution">
    <text evidence="13">The sequence shown here is derived from an EMBL/GenBank/DDBJ whole genome shotgun (WGS) entry which is preliminary data.</text>
</comment>
<evidence type="ECO:0000256" key="6">
    <source>
        <dbReference type="ARBA" id="ARBA00022490"/>
    </source>
</evidence>
<organism evidence="13 14">
    <name type="scientific">Mesorhabditis spiculigera</name>
    <dbReference type="NCBI Taxonomy" id="96644"/>
    <lineage>
        <taxon>Eukaryota</taxon>
        <taxon>Metazoa</taxon>
        <taxon>Ecdysozoa</taxon>
        <taxon>Nematoda</taxon>
        <taxon>Chromadorea</taxon>
        <taxon>Rhabditida</taxon>
        <taxon>Rhabditina</taxon>
        <taxon>Rhabditomorpha</taxon>
        <taxon>Rhabditoidea</taxon>
        <taxon>Rhabditidae</taxon>
        <taxon>Mesorhabditinae</taxon>
        <taxon>Mesorhabditis</taxon>
    </lineage>
</organism>
<evidence type="ECO:0000256" key="7">
    <source>
        <dbReference type="ARBA" id="ARBA00022723"/>
    </source>
</evidence>
<comment type="cofactor">
    <cofactor evidence="2 11 12">
        <name>Mg(2+)</name>
        <dbReference type="ChEBI" id="CHEBI:18420"/>
    </cofactor>
</comment>
<comment type="pathway">
    <text evidence="4 12">Polyol metabolism; myo-inositol biosynthesis; myo-inositol from D-glucose 6-phosphate: step 2/2.</text>
</comment>
<dbReference type="GO" id="GO:0007165">
    <property type="term" value="P:signal transduction"/>
    <property type="evidence" value="ECO:0007669"/>
    <property type="project" value="TreeGrafter"/>
</dbReference>
<accession>A0AA36CU89</accession>
<name>A0AA36CU89_9BILA</name>
<evidence type="ECO:0000256" key="5">
    <source>
        <dbReference type="ARBA" id="ARBA00009759"/>
    </source>
</evidence>
<dbReference type="PRINTS" id="PR00377">
    <property type="entry name" value="IMPHPHTASES"/>
</dbReference>
<dbReference type="Gene3D" id="3.30.540.10">
    <property type="entry name" value="Fructose-1,6-Bisphosphatase, subunit A, domain 1"/>
    <property type="match status" value="1"/>
</dbReference>
<evidence type="ECO:0000313" key="14">
    <source>
        <dbReference type="Proteomes" id="UP001177023"/>
    </source>
</evidence>
<feature type="binding site" evidence="11">
    <location>
        <position position="76"/>
    </location>
    <ligand>
        <name>Mg(2+)</name>
        <dbReference type="ChEBI" id="CHEBI:18420"/>
        <label>1</label>
        <note>catalytic</note>
    </ligand>
</feature>
<feature type="binding site" evidence="11">
    <location>
        <position position="227"/>
    </location>
    <ligand>
        <name>Mg(2+)</name>
        <dbReference type="ChEBI" id="CHEBI:18420"/>
        <label>1</label>
        <note>catalytic</note>
    </ligand>
</feature>
<dbReference type="FunFam" id="3.40.190.80:FF:000002">
    <property type="entry name" value="Inositol-1-monophosphatase"/>
    <property type="match status" value="1"/>
</dbReference>
<dbReference type="GO" id="GO:0046854">
    <property type="term" value="P:phosphatidylinositol phosphate biosynthetic process"/>
    <property type="evidence" value="ECO:0007669"/>
    <property type="project" value="InterPro"/>
</dbReference>
<dbReference type="EC" id="3.1.3.25" evidence="12"/>
<dbReference type="PANTHER" id="PTHR20854:SF4">
    <property type="entry name" value="INOSITOL-1-MONOPHOSPHATASE-RELATED"/>
    <property type="match status" value="1"/>
</dbReference>
<evidence type="ECO:0000256" key="10">
    <source>
        <dbReference type="ARBA" id="ARBA00035990"/>
    </source>
</evidence>
<protein>
    <recommendedName>
        <fullName evidence="12">Inositol-1-monophosphatase</fullName>
        <ecNumber evidence="12">3.1.3.25</ecNumber>
    </recommendedName>
</protein>
<dbReference type="InterPro" id="IPR000760">
    <property type="entry name" value="Inositol_monophosphatase-like"/>
</dbReference>
<dbReference type="InterPro" id="IPR020583">
    <property type="entry name" value="Inositol_monoP_metal-BS"/>
</dbReference>
<comment type="subcellular location">
    <subcellularLocation>
        <location evidence="3">Cytoplasm</location>
    </subcellularLocation>
</comment>
<dbReference type="AlphaFoldDB" id="A0AA36CU89"/>
<evidence type="ECO:0000256" key="1">
    <source>
        <dbReference type="ARBA" id="ARBA00001033"/>
    </source>
</evidence>
<keyword evidence="9 11" id="KW-0460">Magnesium</keyword>
<reference evidence="13" key="1">
    <citation type="submission" date="2023-06" db="EMBL/GenBank/DDBJ databases">
        <authorList>
            <person name="Delattre M."/>
        </authorList>
    </citation>
    <scope>NUCLEOTIDE SEQUENCE</scope>
    <source>
        <strain evidence="13">AF72</strain>
    </source>
</reference>
<dbReference type="GO" id="GO:0008934">
    <property type="term" value="F:inositol monophosphate 1-phosphatase activity"/>
    <property type="evidence" value="ECO:0007669"/>
    <property type="project" value="InterPro"/>
</dbReference>
<dbReference type="Proteomes" id="UP001177023">
    <property type="component" value="Unassembled WGS sequence"/>
</dbReference>
<dbReference type="PANTHER" id="PTHR20854">
    <property type="entry name" value="INOSITOL MONOPHOSPHATASE"/>
    <property type="match status" value="1"/>
</dbReference>
<evidence type="ECO:0000256" key="2">
    <source>
        <dbReference type="ARBA" id="ARBA00001946"/>
    </source>
</evidence>
<sequence length="282" mass="30583">MVFEAIHPDEQKFFNTALGLVKSAGRIVREAFEQPASAVETKSSNTDLVTETDRAVEKYLIDGLRAAFPDHKFIGEESVSGGEKIHWGDEPTWIIDPIDGTTNFVHRIPLIAICVGLSIKKQLRGGIIYNPITNELYSAQVGGGALKNGFPIHASKTTDIQRSIIITQLGSDRRPEMMISFIDSYKTLMSGFNAQGNRSFGSAAINMMMVAQGSVDGYIEYGIHAWDVAAGAVIVREAGGVVNNPDGSEFNVMGRCVLTTGSPQLAETISKNFTHVQYAPEA</sequence>
<dbReference type="Gene3D" id="3.40.190.80">
    <property type="match status" value="1"/>
</dbReference>
<comment type="similarity">
    <text evidence="5 12">Belongs to the inositol monophosphatase superfamily.</text>
</comment>
<dbReference type="SUPFAM" id="SSF56655">
    <property type="entry name" value="Carbohydrate phosphatase"/>
    <property type="match status" value="1"/>
</dbReference>
<keyword evidence="7 11" id="KW-0479">Metal-binding</keyword>
<keyword evidence="8 12" id="KW-0378">Hydrolase</keyword>
<keyword evidence="14" id="KW-1185">Reference proteome</keyword>
<dbReference type="GO" id="GO:0005737">
    <property type="term" value="C:cytoplasm"/>
    <property type="evidence" value="ECO:0007669"/>
    <property type="project" value="UniProtKB-SubCell"/>
</dbReference>
<evidence type="ECO:0000313" key="13">
    <source>
        <dbReference type="EMBL" id="CAJ0574325.1"/>
    </source>
</evidence>
<evidence type="ECO:0000256" key="12">
    <source>
        <dbReference type="RuleBase" id="RU364068"/>
    </source>
</evidence>
<gene>
    <name evidence="13" type="ORF">MSPICULIGERA_LOCUS12661</name>
</gene>
<feature type="binding site" evidence="11">
    <location>
        <position position="98"/>
    </location>
    <ligand>
        <name>Mg(2+)</name>
        <dbReference type="ChEBI" id="CHEBI:18420"/>
        <label>1</label>
        <note>catalytic</note>
    </ligand>
</feature>
<keyword evidence="6" id="KW-0963">Cytoplasm</keyword>
<dbReference type="PROSITE" id="PS00629">
    <property type="entry name" value="IMP_1"/>
    <property type="match status" value="1"/>
</dbReference>
<dbReference type="PRINTS" id="PR00378">
    <property type="entry name" value="LIIMPHPHTASE"/>
</dbReference>
<feature type="non-terminal residue" evidence="13">
    <location>
        <position position="282"/>
    </location>
</feature>
<evidence type="ECO:0000256" key="9">
    <source>
        <dbReference type="ARBA" id="ARBA00022842"/>
    </source>
</evidence>
<dbReference type="InterPro" id="IPR020552">
    <property type="entry name" value="Inositol_monoPase_Li-sen"/>
</dbReference>
<dbReference type="CDD" id="cd01639">
    <property type="entry name" value="IMPase"/>
    <property type="match status" value="1"/>
</dbReference>
<dbReference type="GO" id="GO:0046872">
    <property type="term" value="F:metal ion binding"/>
    <property type="evidence" value="ECO:0007669"/>
    <property type="project" value="UniProtKB-KW"/>
</dbReference>
<feature type="binding site" evidence="11">
    <location>
        <position position="96"/>
    </location>
    <ligand>
        <name>Mg(2+)</name>
        <dbReference type="ChEBI" id="CHEBI:18420"/>
        <label>1</label>
        <note>catalytic</note>
    </ligand>
</feature>
<evidence type="ECO:0000256" key="4">
    <source>
        <dbReference type="ARBA" id="ARBA00005152"/>
    </source>
</evidence>
<comment type="catalytic activity">
    <reaction evidence="10">
        <text>alpha-D-galactose 1-phosphate + H2O = D-galactose + phosphate</text>
        <dbReference type="Rhea" id="RHEA:29315"/>
        <dbReference type="ChEBI" id="CHEBI:4139"/>
        <dbReference type="ChEBI" id="CHEBI:15377"/>
        <dbReference type="ChEBI" id="CHEBI:43474"/>
        <dbReference type="ChEBI" id="CHEBI:58336"/>
        <dbReference type="EC" id="3.1.3.94"/>
    </reaction>
</comment>
<dbReference type="PROSITE" id="PS00630">
    <property type="entry name" value="IMP_2"/>
    <property type="match status" value="1"/>
</dbReference>
<dbReference type="InterPro" id="IPR033942">
    <property type="entry name" value="IMPase"/>
</dbReference>
<feature type="binding site" evidence="11">
    <location>
        <position position="99"/>
    </location>
    <ligand>
        <name>Mg(2+)</name>
        <dbReference type="ChEBI" id="CHEBI:18420"/>
        <label>1</label>
        <note>catalytic</note>
    </ligand>
</feature>
<dbReference type="FunFam" id="3.30.540.10:FF:000013">
    <property type="entry name" value="Inositol-1-monophosphatase"/>
    <property type="match status" value="1"/>
</dbReference>
<evidence type="ECO:0000256" key="3">
    <source>
        <dbReference type="ARBA" id="ARBA00004496"/>
    </source>
</evidence>
<comment type="catalytic activity">
    <reaction evidence="1 12">
        <text>a myo-inositol phosphate + H2O = myo-inositol + phosphate</text>
        <dbReference type="Rhea" id="RHEA:24056"/>
        <dbReference type="ChEBI" id="CHEBI:15377"/>
        <dbReference type="ChEBI" id="CHEBI:17268"/>
        <dbReference type="ChEBI" id="CHEBI:43474"/>
        <dbReference type="ChEBI" id="CHEBI:84139"/>
        <dbReference type="EC" id="3.1.3.25"/>
    </reaction>
</comment>
<dbReference type="EMBL" id="CATQJA010002629">
    <property type="protein sequence ID" value="CAJ0574325.1"/>
    <property type="molecule type" value="Genomic_DNA"/>
</dbReference>
<dbReference type="Pfam" id="PF00459">
    <property type="entry name" value="Inositol_P"/>
    <property type="match status" value="1"/>
</dbReference>
<dbReference type="InterPro" id="IPR020550">
    <property type="entry name" value="Inositol_monophosphatase_CS"/>
</dbReference>
<proteinExistence type="inferred from homology"/>
<dbReference type="GO" id="GO:0006020">
    <property type="term" value="P:inositol metabolic process"/>
    <property type="evidence" value="ECO:0007669"/>
    <property type="project" value="TreeGrafter"/>
</dbReference>
<evidence type="ECO:0000256" key="8">
    <source>
        <dbReference type="ARBA" id="ARBA00022801"/>
    </source>
</evidence>